<evidence type="ECO:0000313" key="5">
    <source>
        <dbReference type="EMBL" id="QUC10460.1"/>
    </source>
</evidence>
<dbReference type="PANTHER" id="PTHR30146">
    <property type="entry name" value="LACI-RELATED TRANSCRIPTIONAL REPRESSOR"/>
    <property type="match status" value="1"/>
</dbReference>
<evidence type="ECO:0000256" key="3">
    <source>
        <dbReference type="ARBA" id="ARBA00023163"/>
    </source>
</evidence>
<dbReference type="SMART" id="SM00354">
    <property type="entry name" value="HTH_LACI"/>
    <property type="match status" value="1"/>
</dbReference>
<organism evidence="5 6">
    <name type="scientific">Arachnia propionica</name>
    <dbReference type="NCBI Taxonomy" id="1750"/>
    <lineage>
        <taxon>Bacteria</taxon>
        <taxon>Bacillati</taxon>
        <taxon>Actinomycetota</taxon>
        <taxon>Actinomycetes</taxon>
        <taxon>Propionibacteriales</taxon>
        <taxon>Propionibacteriaceae</taxon>
        <taxon>Arachnia</taxon>
    </lineage>
</organism>
<proteinExistence type="predicted"/>
<protein>
    <submittedName>
        <fullName evidence="5">LacI family DNA-binding transcriptional regulator</fullName>
    </submittedName>
</protein>
<dbReference type="PANTHER" id="PTHR30146:SF109">
    <property type="entry name" value="HTH-TYPE TRANSCRIPTIONAL REGULATOR GALS"/>
    <property type="match status" value="1"/>
</dbReference>
<evidence type="ECO:0000256" key="1">
    <source>
        <dbReference type="ARBA" id="ARBA00023015"/>
    </source>
</evidence>
<name>A0AB37HUB1_9ACTN</name>
<keyword evidence="2 5" id="KW-0238">DNA-binding</keyword>
<dbReference type="InterPro" id="IPR000843">
    <property type="entry name" value="HTH_LacI"/>
</dbReference>
<accession>A0AB37HUB1</accession>
<dbReference type="PROSITE" id="PS50932">
    <property type="entry name" value="HTH_LACI_2"/>
    <property type="match status" value="1"/>
</dbReference>
<dbReference type="GO" id="GO:0003700">
    <property type="term" value="F:DNA-binding transcription factor activity"/>
    <property type="evidence" value="ECO:0007669"/>
    <property type="project" value="TreeGrafter"/>
</dbReference>
<dbReference type="SUPFAM" id="SSF53822">
    <property type="entry name" value="Periplasmic binding protein-like I"/>
    <property type="match status" value="1"/>
</dbReference>
<reference evidence="5" key="1">
    <citation type="submission" date="2021-03" db="EMBL/GenBank/DDBJ databases">
        <title>Human Oral Microbial Genomes.</title>
        <authorList>
            <person name="Johnston C.D."/>
            <person name="Chen T."/>
            <person name="Dewhirst F.E."/>
        </authorList>
    </citation>
    <scope>NUCLEOTIDE SEQUENCE</scope>
    <source>
        <strain evidence="5">F0714</strain>
    </source>
</reference>
<evidence type="ECO:0000259" key="4">
    <source>
        <dbReference type="PROSITE" id="PS50932"/>
    </source>
</evidence>
<gene>
    <name evidence="5" type="ORF">J5A53_11815</name>
</gene>
<dbReference type="CDD" id="cd01392">
    <property type="entry name" value="HTH_LacI"/>
    <property type="match status" value="1"/>
</dbReference>
<dbReference type="CDD" id="cd01574">
    <property type="entry name" value="PBP1_LacI"/>
    <property type="match status" value="1"/>
</dbReference>
<keyword evidence="1" id="KW-0805">Transcription regulation</keyword>
<dbReference type="EMBL" id="CP072385">
    <property type="protein sequence ID" value="QUC10460.1"/>
    <property type="molecule type" value="Genomic_DNA"/>
</dbReference>
<dbReference type="Pfam" id="PF13377">
    <property type="entry name" value="Peripla_BP_3"/>
    <property type="match status" value="1"/>
</dbReference>
<dbReference type="Gene3D" id="1.10.260.40">
    <property type="entry name" value="lambda repressor-like DNA-binding domains"/>
    <property type="match status" value="1"/>
</dbReference>
<evidence type="ECO:0000313" key="6">
    <source>
        <dbReference type="Proteomes" id="UP000677180"/>
    </source>
</evidence>
<dbReference type="InterPro" id="IPR046335">
    <property type="entry name" value="LacI/GalR-like_sensor"/>
</dbReference>
<dbReference type="InterPro" id="IPR028082">
    <property type="entry name" value="Peripla_BP_I"/>
</dbReference>
<dbReference type="InterPro" id="IPR010982">
    <property type="entry name" value="Lambda_DNA-bd_dom_sf"/>
</dbReference>
<dbReference type="GO" id="GO:0000976">
    <property type="term" value="F:transcription cis-regulatory region binding"/>
    <property type="evidence" value="ECO:0007669"/>
    <property type="project" value="TreeGrafter"/>
</dbReference>
<keyword evidence="3" id="KW-0804">Transcription</keyword>
<dbReference type="AlphaFoldDB" id="A0AB37HUB1"/>
<dbReference type="Gene3D" id="3.40.50.2300">
    <property type="match status" value="2"/>
</dbReference>
<feature type="domain" description="HTH lacI-type" evidence="4">
    <location>
        <begin position="10"/>
        <end position="64"/>
    </location>
</feature>
<dbReference type="RefSeq" id="WP_014845888.1">
    <property type="nucleotide sequence ID" value="NZ_CP040007.1"/>
</dbReference>
<dbReference type="Pfam" id="PF00356">
    <property type="entry name" value="LacI"/>
    <property type="match status" value="1"/>
</dbReference>
<evidence type="ECO:0000256" key="2">
    <source>
        <dbReference type="ARBA" id="ARBA00023125"/>
    </source>
</evidence>
<dbReference type="SUPFAM" id="SSF47413">
    <property type="entry name" value="lambda repressor-like DNA-binding domains"/>
    <property type="match status" value="1"/>
</dbReference>
<sequence length="345" mass="37638">MLISKPSKRPGLRDVAKIAGCSYQTVSRVVNDDARVSEETRERVLAAIEAVGYRRNAAARALVTSRPGAIGVVSDGSWRYGPMGALHGVEEAARNAGHSVLLTVQERDAFKSLEATLHRFADAFVDGIVVIAPLRAEAKTTREVAASFSWASGLPVVMLTPDPRPTPGIRVVTEDQKFGARLATRHLVRLGHQHIVHLAGNQKWLDGSVRLEGWREELLSSGLPAPEPIFGDWTGQSGYHAGVRMIKEGLPDAVFAASDLMALGMMRAFSEAGVRVPEDVSVVGFDDHEFARQFFPPLTTVRQDFKALGLRCLKVLLSGSDDDHLSEPIRPRLLVRLSTCRKARP</sequence>
<dbReference type="Proteomes" id="UP000677180">
    <property type="component" value="Chromosome"/>
</dbReference>